<evidence type="ECO:0000256" key="12">
    <source>
        <dbReference type="ARBA" id="ARBA00029757"/>
    </source>
</evidence>
<keyword evidence="5 13" id="KW-0444">Lipid biosynthesis</keyword>
<dbReference type="InterPro" id="IPR003758">
    <property type="entry name" value="LpxK"/>
</dbReference>
<reference evidence="15 16" key="1">
    <citation type="submission" date="2016-10" db="EMBL/GenBank/DDBJ databases">
        <authorList>
            <person name="de Groot N.N."/>
        </authorList>
    </citation>
    <scope>NUCLEOTIDE SEQUENCE [LARGE SCALE GENOMIC DNA]</scope>
    <source>
        <strain evidence="15 16">DSM 23399</strain>
    </source>
</reference>
<dbReference type="AlphaFoldDB" id="A0A1I0Z2E2"/>
<dbReference type="EMBL" id="FOKK01000005">
    <property type="protein sequence ID" value="SFB19731.1"/>
    <property type="molecule type" value="Genomic_DNA"/>
</dbReference>
<evidence type="ECO:0000256" key="7">
    <source>
        <dbReference type="ARBA" id="ARBA00022679"/>
    </source>
</evidence>
<keyword evidence="7 13" id="KW-0808">Transferase</keyword>
<evidence type="ECO:0000256" key="8">
    <source>
        <dbReference type="ARBA" id="ARBA00022741"/>
    </source>
</evidence>
<evidence type="ECO:0000313" key="15">
    <source>
        <dbReference type="EMBL" id="SFB19731.1"/>
    </source>
</evidence>
<gene>
    <name evidence="13" type="primary">lpxK</name>
    <name evidence="15" type="ORF">SAMN04489723_105214</name>
</gene>
<dbReference type="OrthoDB" id="9766423at2"/>
<dbReference type="GO" id="GO:0009244">
    <property type="term" value="P:lipopolysaccharide core region biosynthetic process"/>
    <property type="evidence" value="ECO:0007669"/>
    <property type="project" value="TreeGrafter"/>
</dbReference>
<evidence type="ECO:0000256" key="11">
    <source>
        <dbReference type="ARBA" id="ARBA00023098"/>
    </source>
</evidence>
<name>A0A1I0Z2E2_9BACT</name>
<comment type="catalytic activity">
    <reaction evidence="13">
        <text>a lipid A disaccharide + ATP = a lipid IVA + ADP + H(+)</text>
        <dbReference type="Rhea" id="RHEA:67840"/>
        <dbReference type="ChEBI" id="CHEBI:15378"/>
        <dbReference type="ChEBI" id="CHEBI:30616"/>
        <dbReference type="ChEBI" id="CHEBI:176343"/>
        <dbReference type="ChEBI" id="CHEBI:176425"/>
        <dbReference type="ChEBI" id="CHEBI:456216"/>
        <dbReference type="EC" id="2.7.1.130"/>
    </reaction>
</comment>
<organism evidence="15 16">
    <name type="scientific">Algoriphagus aquimarinus</name>
    <dbReference type="NCBI Taxonomy" id="237018"/>
    <lineage>
        <taxon>Bacteria</taxon>
        <taxon>Pseudomonadati</taxon>
        <taxon>Bacteroidota</taxon>
        <taxon>Cytophagia</taxon>
        <taxon>Cytophagales</taxon>
        <taxon>Cyclobacteriaceae</taxon>
        <taxon>Algoriphagus</taxon>
    </lineage>
</organism>
<dbReference type="PANTHER" id="PTHR42724:SF1">
    <property type="entry name" value="TETRAACYLDISACCHARIDE 4'-KINASE, MITOCHONDRIAL-RELATED"/>
    <property type="match status" value="1"/>
</dbReference>
<dbReference type="InterPro" id="IPR027417">
    <property type="entry name" value="P-loop_NTPase"/>
</dbReference>
<comment type="similarity">
    <text evidence="13">Belongs to the LpxK family.</text>
</comment>
<keyword evidence="14" id="KW-0812">Transmembrane</keyword>
<dbReference type="Pfam" id="PF02606">
    <property type="entry name" value="LpxK"/>
    <property type="match status" value="1"/>
</dbReference>
<comment type="pathway">
    <text evidence="2 13">Glycolipid biosynthesis; lipid IV(A) biosynthesis; lipid IV(A) from (3R)-3-hydroxytetradecanoyl-[acyl-carrier-protein] and UDP-N-acetyl-alpha-D-glucosamine: step 6/6.</text>
</comment>
<keyword evidence="10 13" id="KW-0067">ATP-binding</keyword>
<evidence type="ECO:0000256" key="14">
    <source>
        <dbReference type="SAM" id="Phobius"/>
    </source>
</evidence>
<proteinExistence type="inferred from homology"/>
<dbReference type="UniPathway" id="UPA00359">
    <property type="reaction ID" value="UER00482"/>
</dbReference>
<dbReference type="HAMAP" id="MF_00409">
    <property type="entry name" value="LpxK"/>
    <property type="match status" value="1"/>
</dbReference>
<dbReference type="NCBIfam" id="TIGR00682">
    <property type="entry name" value="lpxK"/>
    <property type="match status" value="1"/>
</dbReference>
<sequence length="351" mass="39848">MRWYAFLLYPFALLYDLVTLLRNWFFDLGWLKSMSSTIPSILVGNLSVGGTGKTPMVEFLIRMLHKEYRVATLSRGYGRKTKGFLEADPQVFPDQIGDEPFQIYQKFGQEISVFVGEDRVNALEKIAQMSDVPELIILDDAFQHRYVTADLNILLSTYQSPFFSDFLLPMGRLRENRAGAIRADVVVITKCPENLNTAERSRLEREVVTYSKANTPVLFSSISYGMPTPLVDSFSFSSKIILLTGLANDQPLIDFVSEKFELVEVMSYPDHHEYSETDFDRVRSAMKQHASQNPVVVTTEKDAVKVKSNAPKGFLEEIPIFVLAIEVKFSPADELTLALLINQKVFKKDNI</sequence>
<dbReference type="SUPFAM" id="SSF52540">
    <property type="entry name" value="P-loop containing nucleoside triphosphate hydrolases"/>
    <property type="match status" value="1"/>
</dbReference>
<dbReference type="PANTHER" id="PTHR42724">
    <property type="entry name" value="TETRAACYLDISACCHARIDE 4'-KINASE"/>
    <property type="match status" value="1"/>
</dbReference>
<keyword evidence="14" id="KW-0472">Membrane</keyword>
<evidence type="ECO:0000256" key="1">
    <source>
        <dbReference type="ARBA" id="ARBA00002274"/>
    </source>
</evidence>
<evidence type="ECO:0000256" key="3">
    <source>
        <dbReference type="ARBA" id="ARBA00012071"/>
    </source>
</evidence>
<evidence type="ECO:0000256" key="13">
    <source>
        <dbReference type="HAMAP-Rule" id="MF_00409"/>
    </source>
</evidence>
<dbReference type="STRING" id="237018.SAMN04489723_105214"/>
<evidence type="ECO:0000256" key="2">
    <source>
        <dbReference type="ARBA" id="ARBA00004870"/>
    </source>
</evidence>
<evidence type="ECO:0000256" key="5">
    <source>
        <dbReference type="ARBA" id="ARBA00022516"/>
    </source>
</evidence>
<dbReference type="GO" id="GO:0009029">
    <property type="term" value="F:lipid-A 4'-kinase activity"/>
    <property type="evidence" value="ECO:0007669"/>
    <property type="project" value="UniProtKB-UniRule"/>
</dbReference>
<keyword evidence="9 13" id="KW-0418">Kinase</keyword>
<keyword evidence="14" id="KW-1133">Transmembrane helix</keyword>
<dbReference type="GO" id="GO:0005524">
    <property type="term" value="F:ATP binding"/>
    <property type="evidence" value="ECO:0007669"/>
    <property type="project" value="UniProtKB-UniRule"/>
</dbReference>
<keyword evidence="11 13" id="KW-0443">Lipid metabolism</keyword>
<evidence type="ECO:0000256" key="9">
    <source>
        <dbReference type="ARBA" id="ARBA00022777"/>
    </source>
</evidence>
<comment type="function">
    <text evidence="1 13">Transfers the gamma-phosphate of ATP to the 4'-position of a tetraacyldisaccharide 1-phosphate intermediate (termed DS-1-P) to form tetraacyldisaccharide 1,4'-bis-phosphate (lipid IVA).</text>
</comment>
<keyword evidence="6 13" id="KW-0441">Lipid A biosynthesis</keyword>
<keyword evidence="8 13" id="KW-0547">Nucleotide-binding</keyword>
<evidence type="ECO:0000256" key="4">
    <source>
        <dbReference type="ARBA" id="ARBA00016436"/>
    </source>
</evidence>
<dbReference type="GO" id="GO:0009245">
    <property type="term" value="P:lipid A biosynthetic process"/>
    <property type="evidence" value="ECO:0007669"/>
    <property type="project" value="UniProtKB-UniRule"/>
</dbReference>
<feature type="transmembrane region" description="Helical" evidence="14">
    <location>
        <begin position="6"/>
        <end position="25"/>
    </location>
</feature>
<evidence type="ECO:0000313" key="16">
    <source>
        <dbReference type="Proteomes" id="UP000198790"/>
    </source>
</evidence>
<protein>
    <recommendedName>
        <fullName evidence="4 13">Tetraacyldisaccharide 4'-kinase</fullName>
        <ecNumber evidence="3 13">2.7.1.130</ecNumber>
    </recommendedName>
    <alternativeName>
        <fullName evidence="12 13">Lipid A 4'-kinase</fullName>
    </alternativeName>
</protein>
<evidence type="ECO:0000256" key="6">
    <source>
        <dbReference type="ARBA" id="ARBA00022556"/>
    </source>
</evidence>
<dbReference type="Proteomes" id="UP000198790">
    <property type="component" value="Unassembled WGS sequence"/>
</dbReference>
<dbReference type="EC" id="2.7.1.130" evidence="3 13"/>
<feature type="binding site" evidence="13">
    <location>
        <begin position="47"/>
        <end position="54"/>
    </location>
    <ligand>
        <name>ATP</name>
        <dbReference type="ChEBI" id="CHEBI:30616"/>
    </ligand>
</feature>
<accession>A0A1I0Z2E2</accession>
<evidence type="ECO:0000256" key="10">
    <source>
        <dbReference type="ARBA" id="ARBA00022840"/>
    </source>
</evidence>
<dbReference type="RefSeq" id="WP_092896332.1">
    <property type="nucleotide sequence ID" value="NZ_FOKK01000005.1"/>
</dbReference>
<dbReference type="GO" id="GO:0005886">
    <property type="term" value="C:plasma membrane"/>
    <property type="evidence" value="ECO:0007669"/>
    <property type="project" value="TreeGrafter"/>
</dbReference>
<keyword evidence="16" id="KW-1185">Reference proteome</keyword>